<sequence>MRDDSDPSGWQLLAADRLDEASLTAAVIAAHRRILDELRRSDPLLNTALGIEVRAYRPLDDWRVLLLLTPWMLARLFVPQQPPPIPIPPGWSASERRDAPYQVLGPALEIRLLDQPQRAHIHHDPDLGHYLLQPLCLDMTPYRDAEACFDAWAEVIRIRDENMEQAQRDCPLQRDISRRELFARILPRD</sequence>
<accession>A0ABV4BAN2</accession>
<dbReference type="Proteomes" id="UP001564408">
    <property type="component" value="Unassembled WGS sequence"/>
</dbReference>
<gene>
    <name evidence="2" type="primary">hybE</name>
    <name evidence="2" type="ORF">ABC977_03695</name>
</gene>
<name>A0ABV4BAN2_9GAMM</name>
<evidence type="ECO:0000256" key="1">
    <source>
        <dbReference type="ARBA" id="ARBA00006532"/>
    </source>
</evidence>
<evidence type="ECO:0000313" key="3">
    <source>
        <dbReference type="Proteomes" id="UP001564408"/>
    </source>
</evidence>
<dbReference type="InterPro" id="IPR023994">
    <property type="entry name" value="NiFe-hyd_HybE"/>
</dbReference>
<comment type="caution">
    <text evidence="2">The sequence shown here is derived from an EMBL/GenBank/DDBJ whole genome shotgun (WGS) entry which is preliminary data.</text>
</comment>
<dbReference type="Pfam" id="PF11939">
    <property type="entry name" value="NiFe-hyd_HybE"/>
    <property type="match status" value="1"/>
</dbReference>
<dbReference type="EMBL" id="JBDKXB010000003">
    <property type="protein sequence ID" value="MEY6431508.1"/>
    <property type="molecule type" value="Genomic_DNA"/>
</dbReference>
<organism evidence="2 3">
    <name type="scientific">Thioalkalicoccus limnaeus</name>
    <dbReference type="NCBI Taxonomy" id="120681"/>
    <lineage>
        <taxon>Bacteria</taxon>
        <taxon>Pseudomonadati</taxon>
        <taxon>Pseudomonadota</taxon>
        <taxon>Gammaproteobacteria</taxon>
        <taxon>Chromatiales</taxon>
        <taxon>Chromatiaceae</taxon>
        <taxon>Thioalkalicoccus</taxon>
    </lineage>
</organism>
<dbReference type="Gene3D" id="3.30.1460.40">
    <property type="entry name" value="[NiFe]-hydrogenase assembly chaperone, HybE"/>
    <property type="match status" value="1"/>
</dbReference>
<dbReference type="InterPro" id="IPR038530">
    <property type="entry name" value="NiFe-hyd_HybE_sf"/>
</dbReference>
<reference evidence="2 3" key="1">
    <citation type="submission" date="2024-05" db="EMBL/GenBank/DDBJ databases">
        <title>Genome Sequence and Characterization of the New Strain Purple Sulfur Bacterium of Genus Thioalkalicoccus.</title>
        <authorList>
            <person name="Bryantseva I.A."/>
            <person name="Kyndt J.A."/>
            <person name="Imhoff J.F."/>
        </authorList>
    </citation>
    <scope>NUCLEOTIDE SEQUENCE [LARGE SCALE GENOMIC DNA]</scope>
    <source>
        <strain evidence="2 3">Um2</strain>
    </source>
</reference>
<keyword evidence="3" id="KW-1185">Reference proteome</keyword>
<protein>
    <submittedName>
        <fullName evidence="2">[NiFe]-hydrogenase assembly chaperone HybE</fullName>
    </submittedName>
</protein>
<proteinExistence type="inferred from homology"/>
<evidence type="ECO:0000313" key="2">
    <source>
        <dbReference type="EMBL" id="MEY6431508.1"/>
    </source>
</evidence>
<dbReference type="RefSeq" id="WP_369665891.1">
    <property type="nucleotide sequence ID" value="NZ_JBDKXB010000003.1"/>
</dbReference>
<comment type="similarity">
    <text evidence="1">Belongs to the HupJ family.</text>
</comment>